<evidence type="ECO:0000256" key="6">
    <source>
        <dbReference type="ARBA" id="ARBA00022837"/>
    </source>
</evidence>
<feature type="signal peptide" evidence="8">
    <location>
        <begin position="1"/>
        <end position="18"/>
    </location>
</feature>
<evidence type="ECO:0000256" key="7">
    <source>
        <dbReference type="SAM" id="MobiDB-lite"/>
    </source>
</evidence>
<evidence type="ECO:0000256" key="2">
    <source>
        <dbReference type="ARBA" id="ARBA00008779"/>
    </source>
</evidence>
<evidence type="ECO:0000259" key="9">
    <source>
        <dbReference type="Pfam" id="PF00884"/>
    </source>
</evidence>
<comment type="similarity">
    <text evidence="2">Belongs to the sulfatase family.</text>
</comment>
<dbReference type="InterPro" id="IPR035874">
    <property type="entry name" value="IDS"/>
</dbReference>
<dbReference type="CDD" id="cd16030">
    <property type="entry name" value="iduronate-2-sulfatase"/>
    <property type="match status" value="1"/>
</dbReference>
<protein>
    <submittedName>
        <fullName evidence="10">Sulfatase</fullName>
    </submittedName>
</protein>
<evidence type="ECO:0000256" key="3">
    <source>
        <dbReference type="ARBA" id="ARBA00022723"/>
    </source>
</evidence>
<reference evidence="11" key="1">
    <citation type="journal article" date="2019" name="Int. J. Syst. Evol. Microbiol.">
        <title>The Global Catalogue of Microorganisms (GCM) 10K type strain sequencing project: providing services to taxonomists for standard genome sequencing and annotation.</title>
        <authorList>
            <consortium name="The Broad Institute Genomics Platform"/>
            <consortium name="The Broad Institute Genome Sequencing Center for Infectious Disease"/>
            <person name="Wu L."/>
            <person name="Ma J."/>
        </authorList>
    </citation>
    <scope>NUCLEOTIDE SEQUENCE [LARGE SCALE GENOMIC DNA]</scope>
    <source>
        <strain evidence="11">CGMCC 4.7106</strain>
    </source>
</reference>
<comment type="cofactor">
    <cofactor evidence="1">
        <name>Ca(2+)</name>
        <dbReference type="ChEBI" id="CHEBI:29108"/>
    </cofactor>
</comment>
<keyword evidence="5" id="KW-0378">Hydrolase</keyword>
<feature type="region of interest" description="Disordered" evidence="7">
    <location>
        <begin position="470"/>
        <end position="498"/>
    </location>
</feature>
<dbReference type="Gene3D" id="3.40.720.10">
    <property type="entry name" value="Alkaline Phosphatase, subunit A"/>
    <property type="match status" value="1"/>
</dbReference>
<dbReference type="EMBL" id="JBHUIT010000001">
    <property type="protein sequence ID" value="MFD2255125.1"/>
    <property type="molecule type" value="Genomic_DNA"/>
</dbReference>
<evidence type="ECO:0000256" key="5">
    <source>
        <dbReference type="ARBA" id="ARBA00022801"/>
    </source>
</evidence>
<organism evidence="10 11">
    <name type="scientific">Luteolibacter algae</name>
    <dbReference type="NCBI Taxonomy" id="454151"/>
    <lineage>
        <taxon>Bacteria</taxon>
        <taxon>Pseudomonadati</taxon>
        <taxon>Verrucomicrobiota</taxon>
        <taxon>Verrucomicrobiia</taxon>
        <taxon>Verrucomicrobiales</taxon>
        <taxon>Verrucomicrobiaceae</taxon>
        <taxon>Luteolibacter</taxon>
    </lineage>
</organism>
<evidence type="ECO:0000256" key="8">
    <source>
        <dbReference type="SAM" id="SignalP"/>
    </source>
</evidence>
<dbReference type="InterPro" id="IPR000917">
    <property type="entry name" value="Sulfatase_N"/>
</dbReference>
<comment type="caution">
    <text evidence="10">The sequence shown here is derived from an EMBL/GenBank/DDBJ whole genome shotgun (WGS) entry which is preliminary data.</text>
</comment>
<dbReference type="PANTHER" id="PTHR45953:SF1">
    <property type="entry name" value="IDURONATE 2-SULFATASE"/>
    <property type="match status" value="1"/>
</dbReference>
<evidence type="ECO:0000313" key="10">
    <source>
        <dbReference type="EMBL" id="MFD2255125.1"/>
    </source>
</evidence>
<evidence type="ECO:0000313" key="11">
    <source>
        <dbReference type="Proteomes" id="UP001597375"/>
    </source>
</evidence>
<dbReference type="SUPFAM" id="SSF53649">
    <property type="entry name" value="Alkaline phosphatase-like"/>
    <property type="match status" value="1"/>
</dbReference>
<accession>A0ABW5D321</accession>
<gene>
    <name evidence="10" type="ORF">ACFSSA_00415</name>
</gene>
<evidence type="ECO:0000256" key="1">
    <source>
        <dbReference type="ARBA" id="ARBA00001913"/>
    </source>
</evidence>
<evidence type="ECO:0000256" key="4">
    <source>
        <dbReference type="ARBA" id="ARBA00022729"/>
    </source>
</evidence>
<keyword evidence="6" id="KW-0106">Calcium</keyword>
<feature type="chain" id="PRO_5046951918" evidence="8">
    <location>
        <begin position="19"/>
        <end position="498"/>
    </location>
</feature>
<feature type="domain" description="Sulfatase N-terminal" evidence="9">
    <location>
        <begin position="22"/>
        <end position="378"/>
    </location>
</feature>
<keyword evidence="11" id="KW-1185">Reference proteome</keyword>
<dbReference type="Proteomes" id="UP001597375">
    <property type="component" value="Unassembled WGS sequence"/>
</dbReference>
<dbReference type="RefSeq" id="WP_386817787.1">
    <property type="nucleotide sequence ID" value="NZ_JBHUIT010000001.1"/>
</dbReference>
<name>A0ABW5D321_9BACT</name>
<keyword evidence="4 8" id="KW-0732">Signal</keyword>
<sequence length="498" mass="55891">MKNIVLLTLLCLSSFAGAVEKPNVLFIAIDDLNDWVGPLRGHPQSLTPNLDKFCKEGSVIFENAVCAAPICGPSRSAVLSGFMPNRTGVYGNATNMIYSDLVKTHATLPEYFSKNGYHTLSNGKIFHKHATEVSVDFGHWAFDTYADSRRGVKDGPDKKFLTSSSGTIRGESKPEYKDKAAKLSWGPTKSTFEETVDYRVADWARQELSKPSDKPFFMAVGFIKPHLPWFVPKEFFDKFDPETIQLPPVTDGDLADILTPGGKQAFGPSADYLWVKKHGLEKDAVRAYLANIAYVDACLGIVFDALEKSGKADNTIVMIWGDHGWHLGEKERYLKNTLWTRAVKPPFFVRMPGKKGQSYCKAPVSLIDMYPTLISLCGLPEKELDGRDFSPLLSNPDAEWEYPGVTVSNSGTSVLGKRWHYISYLSGTEELYDLSKDENEWKNLVREPEYAEIVAEMRKWVPKERKSIKVPNFKKPPNYVDAEPDPTIKPTRDLQTLK</sequence>
<dbReference type="PANTHER" id="PTHR45953">
    <property type="entry name" value="IDURONATE 2-SULFATASE"/>
    <property type="match status" value="1"/>
</dbReference>
<dbReference type="Pfam" id="PF00884">
    <property type="entry name" value="Sulfatase"/>
    <property type="match status" value="1"/>
</dbReference>
<dbReference type="InterPro" id="IPR017850">
    <property type="entry name" value="Alkaline_phosphatase_core_sf"/>
</dbReference>
<proteinExistence type="inferred from homology"/>
<keyword evidence="3" id="KW-0479">Metal-binding</keyword>